<evidence type="ECO:0000313" key="3">
    <source>
        <dbReference type="EMBL" id="QCI78654.1"/>
    </source>
</evidence>
<sequence length="327" mass="35720">MPDILADLGVLALGSRLKRLAERLQSDASQVWLDKGYAFQPGNFPLLAALDRYGPMTVSEAVSVLGVSQPAVTRSLATLVAQGYAVAVADPHDRRQKRIALTPMAIESMPAIKRTVWSFVEVAAADLCGDAKAFLDQISRIEAALAAQPLIDRARNACVILDYHDDLAGDFYTINAEWIRSMFRMEATDEKVLSDPRGMIIDRGGHILFAALGDMGVVGTCALMPIEQGVFELTKMGVLEMARGRKVGEQLLDAVLERARAMAMRELFLLTSRKCTAAIHLYEKLGFRHDADIMERFGKRYARCDVAMAYPLASANGEPVAEDGVAC</sequence>
<gene>
    <name evidence="3" type="ORF">E6W36_00450</name>
</gene>
<dbReference type="PANTHER" id="PTHR13947:SF37">
    <property type="entry name" value="LD18367P"/>
    <property type="match status" value="1"/>
</dbReference>
<dbReference type="CDD" id="cd04301">
    <property type="entry name" value="NAT_SF"/>
    <property type="match status" value="1"/>
</dbReference>
<dbReference type="InterPro" id="IPR000182">
    <property type="entry name" value="GNAT_dom"/>
</dbReference>
<dbReference type="GO" id="GO:0003700">
    <property type="term" value="F:DNA-binding transcription factor activity"/>
    <property type="evidence" value="ECO:0007669"/>
    <property type="project" value="InterPro"/>
</dbReference>
<dbReference type="InterPro" id="IPR050769">
    <property type="entry name" value="NAT_camello-type"/>
</dbReference>
<dbReference type="Proteomes" id="UP000298714">
    <property type="component" value="Chromosome"/>
</dbReference>
<accession>A0A4D7BYP4</accession>
<proteinExistence type="predicted"/>
<evidence type="ECO:0000256" key="1">
    <source>
        <dbReference type="ARBA" id="ARBA00022679"/>
    </source>
</evidence>
<name>A0A4D7BYP4_9SPHN</name>
<dbReference type="Gene3D" id="3.40.630.30">
    <property type="match status" value="1"/>
</dbReference>
<keyword evidence="1 3" id="KW-0808">Transferase</keyword>
<dbReference type="SUPFAM" id="SSF46785">
    <property type="entry name" value="Winged helix' DNA-binding domain"/>
    <property type="match status" value="1"/>
</dbReference>
<reference evidence="4" key="1">
    <citation type="submission" date="2019-04" db="EMBL/GenBank/DDBJ databases">
        <title>Complete genome sequence of Sphingomonas sp. W1-2-3.</title>
        <authorList>
            <person name="Im W.T."/>
        </authorList>
    </citation>
    <scope>NUCLEOTIDE SEQUENCE [LARGE SCALE GENOMIC DNA]</scope>
    <source>
        <strain evidence="4">W1-2-3</strain>
    </source>
</reference>
<dbReference type="RefSeq" id="WP_222873410.1">
    <property type="nucleotide sequence ID" value="NZ_CP039704.1"/>
</dbReference>
<feature type="domain" description="N-acetyltransferase" evidence="2">
    <location>
        <begin position="169"/>
        <end position="313"/>
    </location>
</feature>
<dbReference type="Gene3D" id="1.10.10.10">
    <property type="entry name" value="Winged helix-like DNA-binding domain superfamily/Winged helix DNA-binding domain"/>
    <property type="match status" value="1"/>
</dbReference>
<dbReference type="EMBL" id="CP039704">
    <property type="protein sequence ID" value="QCI78654.1"/>
    <property type="molecule type" value="Genomic_DNA"/>
</dbReference>
<dbReference type="AlphaFoldDB" id="A0A4D7BYP4"/>
<dbReference type="KEGG" id="hgn:E6W36_00450"/>
<dbReference type="InterPro" id="IPR016181">
    <property type="entry name" value="Acyl_CoA_acyltransferase"/>
</dbReference>
<dbReference type="GO" id="GO:0008080">
    <property type="term" value="F:N-acetyltransferase activity"/>
    <property type="evidence" value="ECO:0007669"/>
    <property type="project" value="InterPro"/>
</dbReference>
<dbReference type="InterPro" id="IPR036388">
    <property type="entry name" value="WH-like_DNA-bd_sf"/>
</dbReference>
<keyword evidence="4" id="KW-1185">Reference proteome</keyword>
<dbReference type="InterPro" id="IPR000835">
    <property type="entry name" value="HTH_MarR-typ"/>
</dbReference>
<organism evidence="3 4">
    <name type="scientific">Hankyongella ginsenosidimutans</name>
    <dbReference type="NCBI Taxonomy" id="1763828"/>
    <lineage>
        <taxon>Bacteria</taxon>
        <taxon>Pseudomonadati</taxon>
        <taxon>Pseudomonadota</taxon>
        <taxon>Alphaproteobacteria</taxon>
        <taxon>Sphingomonadales</taxon>
        <taxon>Sphingomonadaceae</taxon>
        <taxon>Hankyongella</taxon>
    </lineage>
</organism>
<dbReference type="Pfam" id="PF12802">
    <property type="entry name" value="MarR_2"/>
    <property type="match status" value="1"/>
</dbReference>
<dbReference type="InterPro" id="IPR036390">
    <property type="entry name" value="WH_DNA-bd_sf"/>
</dbReference>
<dbReference type="SUPFAM" id="SSF55729">
    <property type="entry name" value="Acyl-CoA N-acyltransferases (Nat)"/>
    <property type="match status" value="1"/>
</dbReference>
<dbReference type="SMART" id="SM00347">
    <property type="entry name" value="HTH_MARR"/>
    <property type="match status" value="1"/>
</dbReference>
<protein>
    <submittedName>
        <fullName evidence="3">GNAT family N-acetyltransferase</fullName>
    </submittedName>
</protein>
<evidence type="ECO:0000313" key="4">
    <source>
        <dbReference type="Proteomes" id="UP000298714"/>
    </source>
</evidence>
<evidence type="ECO:0000259" key="2">
    <source>
        <dbReference type="PROSITE" id="PS51186"/>
    </source>
</evidence>
<dbReference type="Pfam" id="PF00583">
    <property type="entry name" value="Acetyltransf_1"/>
    <property type="match status" value="1"/>
</dbReference>
<dbReference type="PANTHER" id="PTHR13947">
    <property type="entry name" value="GNAT FAMILY N-ACETYLTRANSFERASE"/>
    <property type="match status" value="1"/>
</dbReference>
<dbReference type="PROSITE" id="PS51186">
    <property type="entry name" value="GNAT"/>
    <property type="match status" value="1"/>
</dbReference>